<comment type="caution">
    <text evidence="1">The sequence shown here is derived from an EMBL/GenBank/DDBJ whole genome shotgun (WGS) entry which is preliminary data.</text>
</comment>
<organism evidence="1 2">
    <name type="scientific">Protopolystoma xenopodis</name>
    <dbReference type="NCBI Taxonomy" id="117903"/>
    <lineage>
        <taxon>Eukaryota</taxon>
        <taxon>Metazoa</taxon>
        <taxon>Spiralia</taxon>
        <taxon>Lophotrochozoa</taxon>
        <taxon>Platyhelminthes</taxon>
        <taxon>Monogenea</taxon>
        <taxon>Polyopisthocotylea</taxon>
        <taxon>Polystomatidea</taxon>
        <taxon>Polystomatidae</taxon>
        <taxon>Protopolystoma</taxon>
    </lineage>
</organism>
<dbReference type="EMBL" id="CAAALY010118472">
    <property type="protein sequence ID" value="VEL31086.1"/>
    <property type="molecule type" value="Genomic_DNA"/>
</dbReference>
<dbReference type="OrthoDB" id="431720at2759"/>
<dbReference type="AlphaFoldDB" id="A0A448X8W7"/>
<gene>
    <name evidence="1" type="ORF">PXEA_LOCUS24526</name>
</gene>
<protein>
    <submittedName>
        <fullName evidence="1">Uncharacterized protein</fullName>
    </submittedName>
</protein>
<dbReference type="Gene3D" id="6.10.250.2500">
    <property type="match status" value="1"/>
</dbReference>
<proteinExistence type="predicted"/>
<sequence length="52" mass="5964">MQFAEDVQGYLDWIGAAEDISDDEDNGIASTDKERREYNLPYPQFFCNNNAS</sequence>
<keyword evidence="2" id="KW-1185">Reference proteome</keyword>
<evidence type="ECO:0000313" key="2">
    <source>
        <dbReference type="Proteomes" id="UP000784294"/>
    </source>
</evidence>
<evidence type="ECO:0000313" key="1">
    <source>
        <dbReference type="EMBL" id="VEL31086.1"/>
    </source>
</evidence>
<dbReference type="Proteomes" id="UP000784294">
    <property type="component" value="Unassembled WGS sequence"/>
</dbReference>
<reference evidence="1" key="1">
    <citation type="submission" date="2018-11" db="EMBL/GenBank/DDBJ databases">
        <authorList>
            <consortium name="Pathogen Informatics"/>
        </authorList>
    </citation>
    <scope>NUCLEOTIDE SEQUENCE</scope>
</reference>
<accession>A0A448X8W7</accession>
<name>A0A448X8W7_9PLAT</name>